<dbReference type="RefSeq" id="WP_123105378.1">
    <property type="nucleotide sequence ID" value="NZ_CP127527.1"/>
</dbReference>
<reference evidence="1" key="1">
    <citation type="submission" date="2018-10" db="EMBL/GenBank/DDBJ databases">
        <title>Acidithiobacillus sulfuriphilus sp. nov.: an extremely acidophilic sulfur-oxidizing chemolithotroph isolated from a neutral pH environment.</title>
        <authorList>
            <person name="Falagan C."/>
            <person name="Moya-Beltran A."/>
            <person name="Quatrini R."/>
            <person name="Johnson D.B."/>
        </authorList>
    </citation>
    <scope>NUCLEOTIDE SEQUENCE [LARGE SCALE GENOMIC DNA]</scope>
    <source>
        <strain evidence="1">CJ-2</strain>
    </source>
</reference>
<dbReference type="AlphaFoldDB" id="A0A3M8QW45"/>
<accession>A0A3M8QW45</accession>
<gene>
    <name evidence="1" type="ORF">EC580_12035</name>
</gene>
<evidence type="ECO:0000313" key="1">
    <source>
        <dbReference type="EMBL" id="RNF59234.1"/>
    </source>
</evidence>
<dbReference type="InterPro" id="IPR036866">
    <property type="entry name" value="RibonucZ/Hydroxyglut_hydro"/>
</dbReference>
<organism evidence="1">
    <name type="scientific">Acidithiobacillus sulfuriphilus</name>
    <dbReference type="NCBI Taxonomy" id="1867749"/>
    <lineage>
        <taxon>Bacteria</taxon>
        <taxon>Pseudomonadati</taxon>
        <taxon>Pseudomonadota</taxon>
        <taxon>Acidithiobacillia</taxon>
        <taxon>Acidithiobacillales</taxon>
        <taxon>Acidithiobacillaceae</taxon>
        <taxon>Acidithiobacillus</taxon>
    </lineage>
</organism>
<proteinExistence type="predicted"/>
<comment type="caution">
    <text evidence="1">The sequence shown here is derived from an EMBL/GenBank/DDBJ whole genome shotgun (WGS) entry which is preliminary data.</text>
</comment>
<dbReference type="SUPFAM" id="SSF56281">
    <property type="entry name" value="Metallo-hydrolase/oxidoreductase"/>
    <property type="match status" value="1"/>
</dbReference>
<protein>
    <submittedName>
        <fullName evidence="1">Uncharacterized protein</fullName>
    </submittedName>
</protein>
<dbReference type="EMBL" id="RIZI01000188">
    <property type="protein sequence ID" value="RNF59234.1"/>
    <property type="molecule type" value="Genomic_DNA"/>
</dbReference>
<name>A0A3M8QW45_9PROT</name>
<dbReference type="OrthoDB" id="5293547at2"/>
<sequence>MKRLCSFFDRDIYHVEGGQERPAVYFIADQDAGGILVNAPVYSSELAAVLGGIAPLRVLFLPSRLGARDLAAWQGAGCKLIAQPAEGAGLDVPLDVPLDSKLRLSRTIEFIAMSGRTAGSCAMRLRNKPGAIFFGPILEPDAADAWPTLVPHHDDVSWENRLFGSLGLQDISYDYAFTDTFVPAVTPIGPGAATAIQDRLRAVIDD</sequence>